<dbReference type="InterPro" id="IPR011646">
    <property type="entry name" value="KAP_P-loop"/>
</dbReference>
<name>A0A4R2HPV0_9ACTN</name>
<dbReference type="InterPro" id="IPR052754">
    <property type="entry name" value="NTPase_KAP_P-loop"/>
</dbReference>
<accession>A0A4R2HPV0</accession>
<keyword evidence="3" id="KW-1185">Reference proteome</keyword>
<reference evidence="2 3" key="1">
    <citation type="journal article" date="2015" name="Stand. Genomic Sci.">
        <title>Genomic Encyclopedia of Bacterial and Archaeal Type Strains, Phase III: the genomes of soil and plant-associated and newly described type strains.</title>
        <authorList>
            <person name="Whitman W.B."/>
            <person name="Woyke T."/>
            <person name="Klenk H.P."/>
            <person name="Zhou Y."/>
            <person name="Lilburn T.G."/>
            <person name="Beck B.J."/>
            <person name="De Vos P."/>
            <person name="Vandamme P."/>
            <person name="Eisen J.A."/>
            <person name="Garrity G."/>
            <person name="Hugenholtz P."/>
            <person name="Kyrpides N.C."/>
        </authorList>
    </citation>
    <scope>NUCLEOTIDE SEQUENCE [LARGE SCALE GENOMIC DNA]</scope>
    <source>
        <strain evidence="2 3">VKM Ac-2572</strain>
    </source>
</reference>
<proteinExistence type="predicted"/>
<dbReference type="PANTHER" id="PTHR22674">
    <property type="entry name" value="NTPASE, KAP FAMILY P-LOOP DOMAIN-CONTAINING 1"/>
    <property type="match status" value="1"/>
</dbReference>
<sequence length="690" mass="76060">MVPNFADNPIKHAEQDRLQRREGARSVAANIRELDASEGYVLGIVGPWGSGKTSIVNMIRDSLEVDPALPIIEFNPWIFSGTNELVESFFRELSAQMRLKGRKIAAIADVVDTYGDLLSPASAIPVFGAWFERVRGSAKALRAYQEKQKGSVAQQRDKLAEELARLDRPIVVVIDDIDRLESSEIRDIFKLVRLTASFPNVVYLLAFDRGRVEAALTQSGFDGRSYLEKIVQLGVDVPVIANSSMLRVLGESLDDALEGLDATDRFDTDIWPDVLMEIIRPLITNLRDVNRYCAAVRAKARTLGSQIELVDLMGLEAIRVFLPDMFSAIVAGRDGLTTASSNFGTGQNDPSLKAEVEAIVAAGASHPDVVRAAISRLFPAARRHIESNTYGSSWLSTWLKARRVAHPDVLALYLEHSTNEELRAFDAAEQAFEVLDDQASLEALLRSLNPAELEDVISALEAFEADYPPTAVVPGSRVLLNLLPELPDRPRGMFGFINGRVVIARVVLRLLRRLDSPAQVMEATTQILVEVTSLSSRLELITLVGHREGAGHKLVSEVDARSLENTLRSQIESASPEELAQEQDILRLLYIPKNFEAGQVVQADASSPTLARALLLDSRSVVQSQAMGNRAVRRTTRLNWDLLVEVVGGEEEVKRAIETVRGSADDELTSVINLADKYLTGWRPSDWGDD</sequence>
<dbReference type="InterPro" id="IPR027417">
    <property type="entry name" value="P-loop_NTPase"/>
</dbReference>
<evidence type="ECO:0000313" key="3">
    <source>
        <dbReference type="Proteomes" id="UP000294508"/>
    </source>
</evidence>
<dbReference type="AlphaFoldDB" id="A0A4R2HPV0"/>
<feature type="domain" description="KAP NTPase" evidence="1">
    <location>
        <begin position="24"/>
        <end position="298"/>
    </location>
</feature>
<dbReference type="SUPFAM" id="SSF52540">
    <property type="entry name" value="P-loop containing nucleoside triphosphate hydrolases"/>
    <property type="match status" value="1"/>
</dbReference>
<dbReference type="Pfam" id="PF07693">
    <property type="entry name" value="KAP_NTPase"/>
    <property type="match status" value="1"/>
</dbReference>
<evidence type="ECO:0000259" key="1">
    <source>
        <dbReference type="Pfam" id="PF07693"/>
    </source>
</evidence>
<dbReference type="Proteomes" id="UP000294508">
    <property type="component" value="Unassembled WGS sequence"/>
</dbReference>
<dbReference type="Gene3D" id="3.40.50.300">
    <property type="entry name" value="P-loop containing nucleotide triphosphate hydrolases"/>
    <property type="match status" value="1"/>
</dbReference>
<dbReference type="EMBL" id="SLWN01000003">
    <property type="protein sequence ID" value="TCO33077.1"/>
    <property type="molecule type" value="Genomic_DNA"/>
</dbReference>
<organism evidence="2 3">
    <name type="scientific">Kribbella steppae</name>
    <dbReference type="NCBI Taxonomy" id="2512223"/>
    <lineage>
        <taxon>Bacteria</taxon>
        <taxon>Bacillati</taxon>
        <taxon>Actinomycetota</taxon>
        <taxon>Actinomycetes</taxon>
        <taxon>Propionibacteriales</taxon>
        <taxon>Kribbellaceae</taxon>
        <taxon>Kribbella</taxon>
    </lineage>
</organism>
<evidence type="ECO:0000313" key="2">
    <source>
        <dbReference type="EMBL" id="TCO33077.1"/>
    </source>
</evidence>
<comment type="caution">
    <text evidence="2">The sequence shown here is derived from an EMBL/GenBank/DDBJ whole genome shotgun (WGS) entry which is preliminary data.</text>
</comment>
<gene>
    <name evidence="2" type="ORF">EV652_10376</name>
</gene>
<dbReference type="PANTHER" id="PTHR22674:SF6">
    <property type="entry name" value="NTPASE KAP FAMILY P-LOOP DOMAIN-CONTAINING PROTEIN 1"/>
    <property type="match status" value="1"/>
</dbReference>
<protein>
    <submittedName>
        <fullName evidence="2">KAP-like P-loop domain-containing protein</fullName>
    </submittedName>
</protein>